<organism evidence="7 8">
    <name type="scientific">Solanum verrucosum</name>
    <dbReference type="NCBI Taxonomy" id="315347"/>
    <lineage>
        <taxon>Eukaryota</taxon>
        <taxon>Viridiplantae</taxon>
        <taxon>Streptophyta</taxon>
        <taxon>Embryophyta</taxon>
        <taxon>Tracheophyta</taxon>
        <taxon>Spermatophyta</taxon>
        <taxon>Magnoliopsida</taxon>
        <taxon>eudicotyledons</taxon>
        <taxon>Gunneridae</taxon>
        <taxon>Pentapetalae</taxon>
        <taxon>asterids</taxon>
        <taxon>lamiids</taxon>
        <taxon>Solanales</taxon>
        <taxon>Solanaceae</taxon>
        <taxon>Solanoideae</taxon>
        <taxon>Solaneae</taxon>
        <taxon>Solanum</taxon>
    </lineage>
</organism>
<dbReference type="Gene3D" id="3.60.10.10">
    <property type="entry name" value="Endonuclease/exonuclease/phosphatase"/>
    <property type="match status" value="1"/>
</dbReference>
<gene>
    <name evidence="7" type="ORF">MTR67_039731</name>
</gene>
<name>A0AAF0UJ31_SOLVR</name>
<evidence type="ECO:0000256" key="2">
    <source>
        <dbReference type="ARBA" id="ARBA00022723"/>
    </source>
</evidence>
<comment type="similarity">
    <text evidence="1">Belongs to the DNA repair enzymes AP/ExoA family.</text>
</comment>
<evidence type="ECO:0000313" key="7">
    <source>
        <dbReference type="EMBL" id="WMV46346.1"/>
    </source>
</evidence>
<dbReference type="GO" id="GO:0008081">
    <property type="term" value="F:phosphoric diester hydrolase activity"/>
    <property type="evidence" value="ECO:0007669"/>
    <property type="project" value="TreeGrafter"/>
</dbReference>
<evidence type="ECO:0000313" key="8">
    <source>
        <dbReference type="Proteomes" id="UP001234989"/>
    </source>
</evidence>
<dbReference type="GO" id="GO:0008311">
    <property type="term" value="F:double-stranded DNA 3'-5' DNA exonuclease activity"/>
    <property type="evidence" value="ECO:0007669"/>
    <property type="project" value="TreeGrafter"/>
</dbReference>
<sequence length="174" mass="20230">MKFKLVTWNVRGLNDRDKRRLVKSVMKGWNADIICLQETKLEGNMEEKVGNLGRAWKGDIVETDMYTLTCKFESQLYNYSCHITGVYAPNCYIERRSVWVELGAIRGIIEGPWAVCGDFNVVRFISEKRNCERRTRGMKEFSDVIEDLKLVDLQLEDNNYTWFKGGQSRGSLLN</sequence>
<keyword evidence="2 5" id="KW-0479">Metal-binding</keyword>
<evidence type="ECO:0000256" key="4">
    <source>
        <dbReference type="ARBA" id="ARBA00022842"/>
    </source>
</evidence>
<proteinExistence type="inferred from homology"/>
<evidence type="ECO:0000259" key="6">
    <source>
        <dbReference type="Pfam" id="PF03372"/>
    </source>
</evidence>
<evidence type="ECO:0000256" key="1">
    <source>
        <dbReference type="ARBA" id="ARBA00007092"/>
    </source>
</evidence>
<accession>A0AAF0UJ31</accession>
<evidence type="ECO:0000256" key="3">
    <source>
        <dbReference type="ARBA" id="ARBA00022801"/>
    </source>
</evidence>
<protein>
    <recommendedName>
        <fullName evidence="6">Endonuclease/exonuclease/phosphatase domain-containing protein</fullName>
    </recommendedName>
</protein>
<feature type="domain" description="Endonuclease/exonuclease/phosphatase" evidence="6">
    <location>
        <begin position="6"/>
        <end position="138"/>
    </location>
</feature>
<dbReference type="GO" id="GO:0006284">
    <property type="term" value="P:base-excision repair"/>
    <property type="evidence" value="ECO:0007669"/>
    <property type="project" value="TreeGrafter"/>
</dbReference>
<dbReference type="SUPFAM" id="SSF56219">
    <property type="entry name" value="DNase I-like"/>
    <property type="match status" value="1"/>
</dbReference>
<dbReference type="InterPro" id="IPR004808">
    <property type="entry name" value="AP_endonuc_1"/>
</dbReference>
<evidence type="ECO:0000256" key="5">
    <source>
        <dbReference type="PIRSR" id="PIRSR604808-2"/>
    </source>
</evidence>
<dbReference type="GO" id="GO:0003906">
    <property type="term" value="F:DNA-(apurinic or apyrimidinic site) endonuclease activity"/>
    <property type="evidence" value="ECO:0007669"/>
    <property type="project" value="TreeGrafter"/>
</dbReference>
<dbReference type="InterPro" id="IPR036691">
    <property type="entry name" value="Endo/exonu/phosph_ase_sf"/>
</dbReference>
<keyword evidence="5" id="KW-0464">Manganese</keyword>
<dbReference type="PANTHER" id="PTHR22748:SF19">
    <property type="entry name" value="ENDONUCLEASE_EXONUCLEASE_PHOSPHATASE DOMAIN-CONTAINING PROTEIN"/>
    <property type="match status" value="1"/>
</dbReference>
<dbReference type="Pfam" id="PF03372">
    <property type="entry name" value="Exo_endo_phos"/>
    <property type="match status" value="1"/>
</dbReference>
<keyword evidence="3" id="KW-0378">Hydrolase</keyword>
<dbReference type="InterPro" id="IPR020847">
    <property type="entry name" value="AP_endonuclease_F1_BS"/>
</dbReference>
<dbReference type="PANTHER" id="PTHR22748">
    <property type="entry name" value="AP ENDONUCLEASE"/>
    <property type="match status" value="1"/>
</dbReference>
<keyword evidence="8" id="KW-1185">Reference proteome</keyword>
<dbReference type="PROSITE" id="PS00726">
    <property type="entry name" value="AP_NUCLEASE_F1_1"/>
    <property type="match status" value="1"/>
</dbReference>
<feature type="binding site" evidence="5">
    <location>
        <position position="9"/>
    </location>
    <ligand>
        <name>Mg(2+)</name>
        <dbReference type="ChEBI" id="CHEBI:18420"/>
        <label>1</label>
    </ligand>
</feature>
<dbReference type="GO" id="GO:0046872">
    <property type="term" value="F:metal ion binding"/>
    <property type="evidence" value="ECO:0007669"/>
    <property type="project" value="UniProtKB-KW"/>
</dbReference>
<dbReference type="AlphaFoldDB" id="A0AAF0UJ31"/>
<dbReference type="GO" id="GO:0005634">
    <property type="term" value="C:nucleus"/>
    <property type="evidence" value="ECO:0007669"/>
    <property type="project" value="TreeGrafter"/>
</dbReference>
<dbReference type="GO" id="GO:0003677">
    <property type="term" value="F:DNA binding"/>
    <property type="evidence" value="ECO:0007669"/>
    <property type="project" value="InterPro"/>
</dbReference>
<dbReference type="Proteomes" id="UP001234989">
    <property type="component" value="Chromosome 9"/>
</dbReference>
<keyword evidence="4 5" id="KW-0460">Magnesium</keyword>
<dbReference type="EMBL" id="CP133620">
    <property type="protein sequence ID" value="WMV46346.1"/>
    <property type="molecule type" value="Genomic_DNA"/>
</dbReference>
<feature type="binding site" evidence="5">
    <location>
        <position position="38"/>
    </location>
    <ligand>
        <name>Mg(2+)</name>
        <dbReference type="ChEBI" id="CHEBI:18420"/>
        <label>1</label>
    </ligand>
</feature>
<reference evidence="7" key="1">
    <citation type="submission" date="2023-08" db="EMBL/GenBank/DDBJ databases">
        <title>A de novo genome assembly of Solanum verrucosum Schlechtendal, a Mexican diploid species geographically isolated from the other diploid A-genome species in potato relatives.</title>
        <authorList>
            <person name="Hosaka K."/>
        </authorList>
    </citation>
    <scope>NUCLEOTIDE SEQUENCE</scope>
    <source>
        <tissue evidence="7">Young leaves</tissue>
    </source>
</reference>
<dbReference type="InterPro" id="IPR005135">
    <property type="entry name" value="Endo/exonuclease/phosphatase"/>
</dbReference>
<comment type="cofactor">
    <cofactor evidence="5">
        <name>Mg(2+)</name>
        <dbReference type="ChEBI" id="CHEBI:18420"/>
    </cofactor>
    <cofactor evidence="5">
        <name>Mn(2+)</name>
        <dbReference type="ChEBI" id="CHEBI:29035"/>
    </cofactor>
    <text evidence="5">Probably binds two magnesium or manganese ions per subunit.</text>
</comment>